<gene>
    <name evidence="2" type="ORF">M011DRAFT_208556</name>
</gene>
<organism evidence="2 3">
    <name type="scientific">Sporormia fimetaria CBS 119925</name>
    <dbReference type="NCBI Taxonomy" id="1340428"/>
    <lineage>
        <taxon>Eukaryota</taxon>
        <taxon>Fungi</taxon>
        <taxon>Dikarya</taxon>
        <taxon>Ascomycota</taxon>
        <taxon>Pezizomycotina</taxon>
        <taxon>Dothideomycetes</taxon>
        <taxon>Pleosporomycetidae</taxon>
        <taxon>Pleosporales</taxon>
        <taxon>Sporormiaceae</taxon>
        <taxon>Sporormia</taxon>
    </lineage>
</organism>
<evidence type="ECO:0000313" key="3">
    <source>
        <dbReference type="Proteomes" id="UP000799440"/>
    </source>
</evidence>
<reference evidence="2" key="1">
    <citation type="journal article" date="2020" name="Stud. Mycol.">
        <title>101 Dothideomycetes genomes: a test case for predicting lifestyles and emergence of pathogens.</title>
        <authorList>
            <person name="Haridas S."/>
            <person name="Albert R."/>
            <person name="Binder M."/>
            <person name="Bloem J."/>
            <person name="Labutti K."/>
            <person name="Salamov A."/>
            <person name="Andreopoulos B."/>
            <person name="Baker S."/>
            <person name="Barry K."/>
            <person name="Bills G."/>
            <person name="Bluhm B."/>
            <person name="Cannon C."/>
            <person name="Castanera R."/>
            <person name="Culley D."/>
            <person name="Daum C."/>
            <person name="Ezra D."/>
            <person name="Gonzalez J."/>
            <person name="Henrissat B."/>
            <person name="Kuo A."/>
            <person name="Liang C."/>
            <person name="Lipzen A."/>
            <person name="Lutzoni F."/>
            <person name="Magnuson J."/>
            <person name="Mondo S."/>
            <person name="Nolan M."/>
            <person name="Ohm R."/>
            <person name="Pangilinan J."/>
            <person name="Park H.-J."/>
            <person name="Ramirez L."/>
            <person name="Alfaro M."/>
            <person name="Sun H."/>
            <person name="Tritt A."/>
            <person name="Yoshinaga Y."/>
            <person name="Zwiers L.-H."/>
            <person name="Turgeon B."/>
            <person name="Goodwin S."/>
            <person name="Spatafora J."/>
            <person name="Crous P."/>
            <person name="Grigoriev I."/>
        </authorList>
    </citation>
    <scope>NUCLEOTIDE SEQUENCE</scope>
    <source>
        <strain evidence="2">CBS 119925</strain>
    </source>
</reference>
<feature type="transmembrane region" description="Helical" evidence="1">
    <location>
        <begin position="44"/>
        <end position="68"/>
    </location>
</feature>
<name>A0A6A6V2U3_9PLEO</name>
<keyword evidence="1" id="KW-0812">Transmembrane</keyword>
<evidence type="ECO:0000313" key="2">
    <source>
        <dbReference type="EMBL" id="KAF2743920.1"/>
    </source>
</evidence>
<feature type="transmembrane region" description="Helical" evidence="1">
    <location>
        <begin position="12"/>
        <end position="38"/>
    </location>
</feature>
<protein>
    <submittedName>
        <fullName evidence="2">Uncharacterized protein</fullName>
    </submittedName>
</protein>
<accession>A0A6A6V2U3</accession>
<dbReference type="EMBL" id="MU006593">
    <property type="protein sequence ID" value="KAF2743920.1"/>
    <property type="molecule type" value="Genomic_DNA"/>
</dbReference>
<proteinExistence type="predicted"/>
<evidence type="ECO:0000256" key="1">
    <source>
        <dbReference type="SAM" id="Phobius"/>
    </source>
</evidence>
<keyword evidence="1" id="KW-1133">Transmembrane helix</keyword>
<keyword evidence="3" id="KW-1185">Reference proteome</keyword>
<dbReference type="AlphaFoldDB" id="A0A6A6V2U3"/>
<keyword evidence="1" id="KW-0472">Membrane</keyword>
<dbReference type="Proteomes" id="UP000799440">
    <property type="component" value="Unassembled WGS sequence"/>
</dbReference>
<sequence length="89" mass="10079">MTNLTKRQTYNVIYLSICLLFYKHGIEAVCLEASVLLVSSPSLFWINVFFGFSSGFLELDVCMLMSLVSWLKVTHAPSNVTHVRTNQCT</sequence>